<keyword evidence="1" id="KW-0813">Transport</keyword>
<dbReference type="InterPro" id="IPR050532">
    <property type="entry name" value="Globin-like_OT"/>
</dbReference>
<feature type="domain" description="Globin" evidence="7">
    <location>
        <begin position="48"/>
        <end position="201"/>
    </location>
</feature>
<evidence type="ECO:0000256" key="2">
    <source>
        <dbReference type="ARBA" id="ARBA00022617"/>
    </source>
</evidence>
<sequence length="308" mass="35681">MIMQNSHTTLTANDASSPKNWPQKTTKEQHGGMRSRRIQSLDSGKFLQLNDKDITLIAESWRKIEDRSLWAQRLFAKLFVYRPQLASIMSYQDVSGKKLLSNPKFQNFCQRFADFWQDVVSGLCDRGTDDDWKQVVALIRELGARHSRIPKITFEASIWLHMKSEIVQSITGFKDIYRDELCYSWNKLLMFVVTEMKDAFNEAVRHRCRSVDGPLPCVGMSLEEQTMKYCPGSSLSIFEDTREAERRENSPVSLDRRYSHPEYADNRDHCSHDSSSSLGEVKDSAARKIPTIMRDTPKLQLDHFLPYL</sequence>
<dbReference type="PANTHER" id="PTHR46458">
    <property type="entry name" value="BLR2807 PROTEIN"/>
    <property type="match status" value="1"/>
</dbReference>
<evidence type="ECO:0000313" key="9">
    <source>
        <dbReference type="Proteomes" id="UP000270296"/>
    </source>
</evidence>
<dbReference type="GO" id="GO:0020037">
    <property type="term" value="F:heme binding"/>
    <property type="evidence" value="ECO:0007669"/>
    <property type="project" value="InterPro"/>
</dbReference>
<keyword evidence="9" id="KW-1185">Reference proteome</keyword>
<feature type="compositionally biased region" description="Polar residues" evidence="6">
    <location>
        <begin position="1"/>
        <end position="24"/>
    </location>
</feature>
<dbReference type="PANTHER" id="PTHR46458:SF1">
    <property type="entry name" value="GEO09476P1"/>
    <property type="match status" value="1"/>
</dbReference>
<evidence type="ECO:0000256" key="6">
    <source>
        <dbReference type="SAM" id="MobiDB-lite"/>
    </source>
</evidence>
<dbReference type="PROSITE" id="PS01033">
    <property type="entry name" value="GLOBIN"/>
    <property type="match status" value="1"/>
</dbReference>
<accession>A0A183IST0</accession>
<dbReference type="GO" id="GO:0046872">
    <property type="term" value="F:metal ion binding"/>
    <property type="evidence" value="ECO:0007669"/>
    <property type="project" value="UniProtKB-KW"/>
</dbReference>
<evidence type="ECO:0000313" key="8">
    <source>
        <dbReference type="EMBL" id="VDP10557.1"/>
    </source>
</evidence>
<protein>
    <submittedName>
        <fullName evidence="10">GLOBIN domain-containing protein</fullName>
    </submittedName>
</protein>
<dbReference type="Proteomes" id="UP000270296">
    <property type="component" value="Unassembled WGS sequence"/>
</dbReference>
<keyword evidence="5" id="KW-0408">Iron</keyword>
<dbReference type="WBParaSite" id="SBAD_0000693801-mRNA-1">
    <property type="protein sequence ID" value="SBAD_0000693801-mRNA-1"/>
    <property type="gene ID" value="SBAD_0000693801"/>
</dbReference>
<dbReference type="InterPro" id="IPR012292">
    <property type="entry name" value="Globin/Proto"/>
</dbReference>
<reference evidence="8 9" key="2">
    <citation type="submission" date="2018-11" db="EMBL/GenBank/DDBJ databases">
        <authorList>
            <consortium name="Pathogen Informatics"/>
        </authorList>
    </citation>
    <scope>NUCLEOTIDE SEQUENCE [LARGE SCALE GENOMIC DNA]</scope>
</reference>
<dbReference type="SUPFAM" id="SSF46458">
    <property type="entry name" value="Globin-like"/>
    <property type="match status" value="1"/>
</dbReference>
<feature type="region of interest" description="Disordered" evidence="6">
    <location>
        <begin position="263"/>
        <end position="283"/>
    </location>
</feature>
<dbReference type="InterPro" id="IPR044399">
    <property type="entry name" value="Mb-like_M"/>
</dbReference>
<evidence type="ECO:0000256" key="5">
    <source>
        <dbReference type="ARBA" id="ARBA00023004"/>
    </source>
</evidence>
<dbReference type="CDD" id="cd01040">
    <property type="entry name" value="Mb-like"/>
    <property type="match status" value="1"/>
</dbReference>
<evidence type="ECO:0000313" key="10">
    <source>
        <dbReference type="WBParaSite" id="SBAD_0000693801-mRNA-1"/>
    </source>
</evidence>
<feature type="compositionally biased region" description="Basic and acidic residues" evidence="6">
    <location>
        <begin position="263"/>
        <end position="272"/>
    </location>
</feature>
<evidence type="ECO:0000256" key="1">
    <source>
        <dbReference type="ARBA" id="ARBA00022448"/>
    </source>
</evidence>
<proteinExistence type="predicted"/>
<keyword evidence="3" id="KW-0561">Oxygen transport</keyword>
<dbReference type="InterPro" id="IPR000971">
    <property type="entry name" value="Globin"/>
</dbReference>
<evidence type="ECO:0000259" key="7">
    <source>
        <dbReference type="PROSITE" id="PS01033"/>
    </source>
</evidence>
<dbReference type="OrthoDB" id="5913183at2759"/>
<keyword evidence="4" id="KW-0479">Metal-binding</keyword>
<keyword evidence="2" id="KW-0349">Heme</keyword>
<reference evidence="10" key="1">
    <citation type="submission" date="2016-06" db="UniProtKB">
        <authorList>
            <consortium name="WormBaseParasite"/>
        </authorList>
    </citation>
    <scope>IDENTIFICATION</scope>
</reference>
<dbReference type="InterPro" id="IPR009050">
    <property type="entry name" value="Globin-like_sf"/>
</dbReference>
<evidence type="ECO:0000256" key="3">
    <source>
        <dbReference type="ARBA" id="ARBA00022621"/>
    </source>
</evidence>
<dbReference type="Gene3D" id="1.10.490.10">
    <property type="entry name" value="Globins"/>
    <property type="match status" value="1"/>
</dbReference>
<feature type="region of interest" description="Disordered" evidence="6">
    <location>
        <begin position="1"/>
        <end position="36"/>
    </location>
</feature>
<dbReference type="AlphaFoldDB" id="A0A183IST0"/>
<organism evidence="10">
    <name type="scientific">Soboliphyme baturini</name>
    <dbReference type="NCBI Taxonomy" id="241478"/>
    <lineage>
        <taxon>Eukaryota</taxon>
        <taxon>Metazoa</taxon>
        <taxon>Ecdysozoa</taxon>
        <taxon>Nematoda</taxon>
        <taxon>Enoplea</taxon>
        <taxon>Dorylaimia</taxon>
        <taxon>Dioctophymatida</taxon>
        <taxon>Dioctophymatoidea</taxon>
        <taxon>Soboliphymatidae</taxon>
        <taxon>Soboliphyme</taxon>
    </lineage>
</organism>
<dbReference type="GO" id="GO:0005344">
    <property type="term" value="F:oxygen carrier activity"/>
    <property type="evidence" value="ECO:0007669"/>
    <property type="project" value="UniProtKB-KW"/>
</dbReference>
<evidence type="ECO:0000256" key="4">
    <source>
        <dbReference type="ARBA" id="ARBA00022723"/>
    </source>
</evidence>
<dbReference type="EMBL" id="UZAM01009945">
    <property type="protein sequence ID" value="VDP10557.1"/>
    <property type="molecule type" value="Genomic_DNA"/>
</dbReference>
<name>A0A183IST0_9BILA</name>
<gene>
    <name evidence="8" type="ORF">SBAD_LOCUS6677</name>
</gene>
<dbReference type="GO" id="GO:0019825">
    <property type="term" value="F:oxygen binding"/>
    <property type="evidence" value="ECO:0007669"/>
    <property type="project" value="InterPro"/>
</dbReference>